<proteinExistence type="predicted"/>
<dbReference type="RefSeq" id="WP_209897599.1">
    <property type="nucleotide sequence ID" value="NZ_JAGGMR010000001.1"/>
</dbReference>
<comment type="caution">
    <text evidence="2">The sequence shown here is derived from an EMBL/GenBank/DDBJ whole genome shotgun (WGS) entry which is preliminary data.</text>
</comment>
<feature type="compositionally biased region" description="Polar residues" evidence="1">
    <location>
        <begin position="10"/>
        <end position="21"/>
    </location>
</feature>
<feature type="compositionally biased region" description="Basic residues" evidence="1">
    <location>
        <begin position="82"/>
        <end position="98"/>
    </location>
</feature>
<name>A0ABS4QS12_9NOCA</name>
<organism evidence="2 3">
    <name type="scientific">Nocardia goodfellowii</name>
    <dbReference type="NCBI Taxonomy" id="882446"/>
    <lineage>
        <taxon>Bacteria</taxon>
        <taxon>Bacillati</taxon>
        <taxon>Actinomycetota</taxon>
        <taxon>Actinomycetes</taxon>
        <taxon>Mycobacteriales</taxon>
        <taxon>Nocardiaceae</taxon>
        <taxon>Nocardia</taxon>
    </lineage>
</organism>
<evidence type="ECO:0000313" key="2">
    <source>
        <dbReference type="EMBL" id="MBP2194479.1"/>
    </source>
</evidence>
<feature type="region of interest" description="Disordered" evidence="1">
    <location>
        <begin position="1"/>
        <end position="21"/>
    </location>
</feature>
<accession>A0ABS4QS12</accession>
<evidence type="ECO:0000256" key="1">
    <source>
        <dbReference type="SAM" id="MobiDB-lite"/>
    </source>
</evidence>
<dbReference type="EMBL" id="JAGGMR010000001">
    <property type="protein sequence ID" value="MBP2194479.1"/>
    <property type="molecule type" value="Genomic_DNA"/>
</dbReference>
<feature type="region of interest" description="Disordered" evidence="1">
    <location>
        <begin position="61"/>
        <end position="98"/>
    </location>
</feature>
<reference evidence="2 3" key="1">
    <citation type="submission" date="2021-03" db="EMBL/GenBank/DDBJ databases">
        <title>Sequencing the genomes of 1000 actinobacteria strains.</title>
        <authorList>
            <person name="Klenk H.-P."/>
        </authorList>
    </citation>
    <scope>NUCLEOTIDE SEQUENCE [LARGE SCALE GENOMIC DNA]</scope>
    <source>
        <strain evidence="2 3">DSM 45516</strain>
    </source>
</reference>
<sequence>MIHGPDTAAPSPSIQTTTSKGAATMAEYTAHLSLDQAIEQLMASPAPQPVARRVVEPATGARQFAVSVPKRRNHRLDAPRPRQAHRTPVHRPLRIPGR</sequence>
<dbReference type="Proteomes" id="UP001519325">
    <property type="component" value="Unassembled WGS sequence"/>
</dbReference>
<evidence type="ECO:0000313" key="3">
    <source>
        <dbReference type="Proteomes" id="UP001519325"/>
    </source>
</evidence>
<gene>
    <name evidence="2" type="ORF">BJ987_007380</name>
</gene>
<protein>
    <submittedName>
        <fullName evidence="2">Uncharacterized protein</fullName>
    </submittedName>
</protein>
<keyword evidence="3" id="KW-1185">Reference proteome</keyword>